<gene>
    <name evidence="3" type="ORF">ABK905_20100</name>
</gene>
<protein>
    <recommendedName>
        <fullName evidence="2">Mandelate racemase/muconate lactonizing enzyme N-terminal domain-containing protein</fullName>
    </recommendedName>
</protein>
<dbReference type="PANTHER" id="PTHR48080">
    <property type="entry name" value="D-GALACTONATE DEHYDRATASE-RELATED"/>
    <property type="match status" value="1"/>
</dbReference>
<sequence>MAAMSGIDIALWDILGKVANLPIYKLIGGYKNTISTYASGGFYGAGKGLDEFEKEIEGYMQQGYQAVKIKIGRNWDMPMNPLHYMPAQDFSVTLAEDMMRIGIARKVIEQKN</sequence>
<dbReference type="Gene3D" id="3.20.20.120">
    <property type="entry name" value="Enolase-like C-terminal domain"/>
    <property type="match status" value="1"/>
</dbReference>
<dbReference type="PANTHER" id="PTHR48080:SF2">
    <property type="entry name" value="D-GALACTONATE DEHYDRATASE"/>
    <property type="match status" value="1"/>
</dbReference>
<dbReference type="Gene3D" id="3.30.390.10">
    <property type="entry name" value="Enolase-like, N-terminal domain"/>
    <property type="match status" value="1"/>
</dbReference>
<evidence type="ECO:0000256" key="1">
    <source>
        <dbReference type="ARBA" id="ARBA00023239"/>
    </source>
</evidence>
<name>A0AAU7Q7C2_9GAMM</name>
<dbReference type="GO" id="GO:0009063">
    <property type="term" value="P:amino acid catabolic process"/>
    <property type="evidence" value="ECO:0007669"/>
    <property type="project" value="InterPro"/>
</dbReference>
<dbReference type="InterPro" id="IPR036849">
    <property type="entry name" value="Enolase-like_C_sf"/>
</dbReference>
<dbReference type="InterPro" id="IPR029017">
    <property type="entry name" value="Enolase-like_N"/>
</dbReference>
<dbReference type="EMBL" id="CP157947">
    <property type="protein sequence ID" value="XBS68845.1"/>
    <property type="molecule type" value="Genomic_DNA"/>
</dbReference>
<accession>A0AAU7Q7C2</accession>
<dbReference type="GO" id="GO:0016829">
    <property type="term" value="F:lyase activity"/>
    <property type="evidence" value="ECO:0007669"/>
    <property type="project" value="UniProtKB-KW"/>
</dbReference>
<dbReference type="AlphaFoldDB" id="A0AAU7Q7C2"/>
<dbReference type="InterPro" id="IPR034593">
    <property type="entry name" value="DgoD-like"/>
</dbReference>
<dbReference type="InterPro" id="IPR013341">
    <property type="entry name" value="Mandelate_racemase_N_dom"/>
</dbReference>
<organism evidence="3">
    <name type="scientific">Acerihabitans sp. KWT182</name>
    <dbReference type="NCBI Taxonomy" id="3157919"/>
    <lineage>
        <taxon>Bacteria</taxon>
        <taxon>Pseudomonadati</taxon>
        <taxon>Pseudomonadota</taxon>
        <taxon>Gammaproteobacteria</taxon>
        <taxon>Enterobacterales</taxon>
        <taxon>Pectobacteriaceae</taxon>
        <taxon>Acerihabitans</taxon>
    </lineage>
</organism>
<keyword evidence="1" id="KW-0456">Lyase</keyword>
<dbReference type="InterPro" id="IPR018110">
    <property type="entry name" value="Mandel_Rmase/mucon_lact_enz_CS"/>
</dbReference>
<dbReference type="Pfam" id="PF02746">
    <property type="entry name" value="MR_MLE_N"/>
    <property type="match status" value="1"/>
</dbReference>
<proteinExistence type="predicted"/>
<dbReference type="SUPFAM" id="SSF51604">
    <property type="entry name" value="Enolase C-terminal domain-like"/>
    <property type="match status" value="1"/>
</dbReference>
<dbReference type="PROSITE" id="PS00908">
    <property type="entry name" value="MR_MLE_1"/>
    <property type="match status" value="1"/>
</dbReference>
<reference evidence="3" key="1">
    <citation type="submission" date="2024-06" db="EMBL/GenBank/DDBJ databases">
        <authorList>
            <person name="Coelho C."/>
            <person name="Bento M."/>
            <person name="Garcia E."/>
            <person name="Camelo A."/>
            <person name="Brandao I."/>
            <person name="Espirito Santo C."/>
            <person name="Trovao J."/>
            <person name="Verissimo A."/>
            <person name="Costa J."/>
            <person name="Tiago I."/>
        </authorList>
    </citation>
    <scope>NUCLEOTIDE SEQUENCE</scope>
    <source>
        <strain evidence="3">KWT182</strain>
    </source>
</reference>
<feature type="domain" description="Mandelate racemase/muconate lactonizing enzyme N-terminal" evidence="2">
    <location>
        <begin position="1"/>
        <end position="28"/>
    </location>
</feature>
<evidence type="ECO:0000259" key="2">
    <source>
        <dbReference type="Pfam" id="PF02746"/>
    </source>
</evidence>
<evidence type="ECO:0000313" key="3">
    <source>
        <dbReference type="EMBL" id="XBS68845.1"/>
    </source>
</evidence>